<name>A0A517XPE5_9BACT</name>
<dbReference type="PANTHER" id="PTHR43289:SF6">
    <property type="entry name" value="SERINE_THREONINE-PROTEIN KINASE NEKL-3"/>
    <property type="match status" value="1"/>
</dbReference>
<keyword evidence="3 6" id="KW-0418">Kinase</keyword>
<evidence type="ECO:0000259" key="5">
    <source>
        <dbReference type="PROSITE" id="PS50011"/>
    </source>
</evidence>
<dbReference type="CDD" id="cd14014">
    <property type="entry name" value="STKc_PknB_like"/>
    <property type="match status" value="1"/>
</dbReference>
<organism evidence="6 7">
    <name type="scientific">Urbifossiella limnaea</name>
    <dbReference type="NCBI Taxonomy" id="2528023"/>
    <lineage>
        <taxon>Bacteria</taxon>
        <taxon>Pseudomonadati</taxon>
        <taxon>Planctomycetota</taxon>
        <taxon>Planctomycetia</taxon>
        <taxon>Gemmatales</taxon>
        <taxon>Gemmataceae</taxon>
        <taxon>Urbifossiella</taxon>
    </lineage>
</organism>
<dbReference type="InterPro" id="IPR011009">
    <property type="entry name" value="Kinase-like_dom_sf"/>
</dbReference>
<accession>A0A517XPE5</accession>
<dbReference type="KEGG" id="uli:ETAA1_13140"/>
<dbReference type="SUPFAM" id="SSF56112">
    <property type="entry name" value="Protein kinase-like (PK-like)"/>
    <property type="match status" value="1"/>
</dbReference>
<dbReference type="GO" id="GO:0004674">
    <property type="term" value="F:protein serine/threonine kinase activity"/>
    <property type="evidence" value="ECO:0007669"/>
    <property type="project" value="UniProtKB-EC"/>
</dbReference>
<dbReference type="Proteomes" id="UP000319576">
    <property type="component" value="Chromosome"/>
</dbReference>
<reference evidence="6 7" key="1">
    <citation type="submission" date="2019-02" db="EMBL/GenBank/DDBJ databases">
        <title>Deep-cultivation of Planctomycetes and their phenomic and genomic characterization uncovers novel biology.</title>
        <authorList>
            <person name="Wiegand S."/>
            <person name="Jogler M."/>
            <person name="Boedeker C."/>
            <person name="Pinto D."/>
            <person name="Vollmers J."/>
            <person name="Rivas-Marin E."/>
            <person name="Kohn T."/>
            <person name="Peeters S.H."/>
            <person name="Heuer A."/>
            <person name="Rast P."/>
            <person name="Oberbeckmann S."/>
            <person name="Bunk B."/>
            <person name="Jeske O."/>
            <person name="Meyerdierks A."/>
            <person name="Storesund J.E."/>
            <person name="Kallscheuer N."/>
            <person name="Luecker S."/>
            <person name="Lage O.M."/>
            <person name="Pohl T."/>
            <person name="Merkel B.J."/>
            <person name="Hornburger P."/>
            <person name="Mueller R.-W."/>
            <person name="Bruemmer F."/>
            <person name="Labrenz M."/>
            <person name="Spormann A.M."/>
            <person name="Op den Camp H."/>
            <person name="Overmann J."/>
            <person name="Amann R."/>
            <person name="Jetten M.S.M."/>
            <person name="Mascher T."/>
            <person name="Medema M.H."/>
            <person name="Devos D.P."/>
            <person name="Kaster A.-K."/>
            <person name="Ovreas L."/>
            <person name="Rohde M."/>
            <person name="Galperin M.Y."/>
            <person name="Jogler C."/>
        </authorList>
    </citation>
    <scope>NUCLEOTIDE SEQUENCE [LARGE SCALE GENOMIC DNA]</scope>
    <source>
        <strain evidence="6 7">ETA_A1</strain>
    </source>
</reference>
<evidence type="ECO:0000256" key="4">
    <source>
        <dbReference type="ARBA" id="ARBA00022840"/>
    </source>
</evidence>
<gene>
    <name evidence="6" type="primary">pknB_12</name>
    <name evidence="6" type="ORF">ETAA1_13140</name>
</gene>
<dbReference type="Gene3D" id="1.10.510.10">
    <property type="entry name" value="Transferase(Phosphotransferase) domain 1"/>
    <property type="match status" value="1"/>
</dbReference>
<dbReference type="Gene3D" id="3.30.200.20">
    <property type="entry name" value="Phosphorylase Kinase, domain 1"/>
    <property type="match status" value="1"/>
</dbReference>
<dbReference type="EC" id="2.7.11.1" evidence="6"/>
<dbReference type="SMART" id="SM00220">
    <property type="entry name" value="S_TKc"/>
    <property type="match status" value="1"/>
</dbReference>
<evidence type="ECO:0000256" key="3">
    <source>
        <dbReference type="ARBA" id="ARBA00022777"/>
    </source>
</evidence>
<evidence type="ECO:0000256" key="2">
    <source>
        <dbReference type="ARBA" id="ARBA00022741"/>
    </source>
</evidence>
<sequence>MSTSTRLQLRSPFLQAVLKSGLLAADDLVGVLSVYDPDQIAAAEPLQLATFLVRKKLLTKFQAMQLLSGRTHGFVLGQYKITQGLRQDRVGMVFLAEDTDTKATVVVKVLPTDRVNDDTIYRPFLTEARAASKVVHATVARVLDVGMWNGTHYVACEYVPAPTLDKVVAEKGPLSPHLAGQVIAQAAVALMHAHGKGLLHRDLKPANIAVFPDRRVKLLDLGLTHMLDNPWAKVTKRINLKEYAEEIAFIAPEQAWGSELDARSDIYSLGSTAYYLMTGEFPFPGSANEMMTERQLHGVPKPSLVRAGVPRELDALVEKMGAKDPHARFQTAAEVAAAFQAWLPMGEWAALGLPSMVVQTPPPRRAAAVPAAKKKSFWARMVGMFSGK</sequence>
<dbReference type="InterPro" id="IPR000719">
    <property type="entry name" value="Prot_kinase_dom"/>
</dbReference>
<protein>
    <submittedName>
        <fullName evidence="6">Serine/threonine-protein kinase PknB</fullName>
        <ecNumber evidence="6">2.7.11.1</ecNumber>
    </submittedName>
</protein>
<keyword evidence="4" id="KW-0067">ATP-binding</keyword>
<dbReference type="OrthoDB" id="258563at2"/>
<evidence type="ECO:0000313" key="6">
    <source>
        <dbReference type="EMBL" id="QDU19390.1"/>
    </source>
</evidence>
<dbReference type="PROSITE" id="PS50011">
    <property type="entry name" value="PROTEIN_KINASE_DOM"/>
    <property type="match status" value="1"/>
</dbReference>
<proteinExistence type="predicted"/>
<dbReference type="RefSeq" id="WP_145235352.1">
    <property type="nucleotide sequence ID" value="NZ_CP036273.1"/>
</dbReference>
<keyword evidence="1 6" id="KW-0808">Transferase</keyword>
<feature type="domain" description="Protein kinase" evidence="5">
    <location>
        <begin position="79"/>
        <end position="343"/>
    </location>
</feature>
<dbReference type="GO" id="GO:0005524">
    <property type="term" value="F:ATP binding"/>
    <property type="evidence" value="ECO:0007669"/>
    <property type="project" value="UniProtKB-KW"/>
</dbReference>
<evidence type="ECO:0000313" key="7">
    <source>
        <dbReference type="Proteomes" id="UP000319576"/>
    </source>
</evidence>
<keyword evidence="7" id="KW-1185">Reference proteome</keyword>
<evidence type="ECO:0000256" key="1">
    <source>
        <dbReference type="ARBA" id="ARBA00022679"/>
    </source>
</evidence>
<dbReference type="AlphaFoldDB" id="A0A517XPE5"/>
<dbReference type="Pfam" id="PF00069">
    <property type="entry name" value="Pkinase"/>
    <property type="match status" value="1"/>
</dbReference>
<dbReference type="EMBL" id="CP036273">
    <property type="protein sequence ID" value="QDU19390.1"/>
    <property type="molecule type" value="Genomic_DNA"/>
</dbReference>
<dbReference type="PANTHER" id="PTHR43289">
    <property type="entry name" value="MITOGEN-ACTIVATED PROTEIN KINASE KINASE KINASE 20-RELATED"/>
    <property type="match status" value="1"/>
</dbReference>
<keyword evidence="2" id="KW-0547">Nucleotide-binding</keyword>